<accession>A0A6A7G9D3</accession>
<feature type="compositionally biased region" description="Basic and acidic residues" evidence="1">
    <location>
        <begin position="436"/>
        <end position="449"/>
    </location>
</feature>
<dbReference type="InterPro" id="IPR027589">
    <property type="entry name" value="Choice_anch_B"/>
</dbReference>
<keyword evidence="2" id="KW-1133">Transmembrane helix</keyword>
<dbReference type="NCBIfam" id="TIGR04312">
    <property type="entry name" value="choice_anch_B"/>
    <property type="match status" value="1"/>
</dbReference>
<protein>
    <submittedName>
        <fullName evidence="3">Choice-of-anchor B domain-containing protein</fullName>
    </submittedName>
</protein>
<dbReference type="InterPro" id="IPR013211">
    <property type="entry name" value="LVIVD"/>
</dbReference>
<dbReference type="PANTHER" id="PTHR38787">
    <property type="entry name" value="REGULATORY P DOMAIN-CONTAINING PROTEIN"/>
    <property type="match status" value="1"/>
</dbReference>
<dbReference type="SUPFAM" id="SSF75011">
    <property type="entry name" value="3-carboxy-cis,cis-mucoante lactonizing enzyme"/>
    <property type="match status" value="1"/>
</dbReference>
<dbReference type="Pfam" id="PF08309">
    <property type="entry name" value="LVIVD"/>
    <property type="match status" value="1"/>
</dbReference>
<reference evidence="3" key="1">
    <citation type="submission" date="2017-11" db="EMBL/GenBank/DDBJ databases">
        <title>The sensing device of the deep-sea amphipod.</title>
        <authorList>
            <person name="Kobayashi H."/>
            <person name="Nagahama T."/>
            <person name="Arai W."/>
            <person name="Sasagawa Y."/>
            <person name="Umeda M."/>
            <person name="Hayashi T."/>
            <person name="Nikaido I."/>
            <person name="Watanabe H."/>
            <person name="Oguri K."/>
            <person name="Kitazato H."/>
            <person name="Fujioka K."/>
            <person name="Kido Y."/>
            <person name="Takami H."/>
        </authorList>
    </citation>
    <scope>NUCLEOTIDE SEQUENCE</scope>
    <source>
        <tissue evidence="3">Whole body</tissue>
    </source>
</reference>
<keyword evidence="2" id="KW-0812">Transmembrane</keyword>
<dbReference type="AlphaFoldDB" id="A0A6A7G9D3"/>
<dbReference type="GO" id="GO:0005576">
    <property type="term" value="C:extracellular region"/>
    <property type="evidence" value="ECO:0007669"/>
    <property type="project" value="TreeGrafter"/>
</dbReference>
<evidence type="ECO:0000256" key="2">
    <source>
        <dbReference type="SAM" id="Phobius"/>
    </source>
</evidence>
<feature type="transmembrane region" description="Helical" evidence="2">
    <location>
        <begin position="456"/>
        <end position="477"/>
    </location>
</feature>
<evidence type="ECO:0000313" key="3">
    <source>
        <dbReference type="EMBL" id="LAC27868.1"/>
    </source>
</evidence>
<sequence length="501" mass="56056">MPLVVAEIIKSRKRCNAEQSCFSNEVSIKGNSEPLKCINGFSGKYPCLNADLMSLISLSELSGKPQSEVSLGSDIWGWDDPETHSQYAISCLEDGTSFVDVSNPLNPTVVAFLPSNVPDRIIWRDIKVYKNIAFIIADDTSSSNSHGMQIFDLTSLRSIPNANRPKVVNASLVYTEFGGCHNLHITEETGYLYCVGSTTCLGGLHIVNVQNPLKPLFVGCFSDDGYTHDLQCVIYHGFDKEYFGSEICFAFNENTLTIIDVSQKSDIKLLSRTSYDRSEYTHQGWLTENHMFLLMGDELDEILGTNDGRAKTFIWSLERLKEPKLIGNFQFSTTSIDHNLYIVDDLSFHANFEAGLRILDICDIGTTKLSEIAYFDVHPESDSIDFRGAWSSYPFFMKSTGIVLVQSIESGLFIIRPNITTDPKRKCSRLSTTAPAKREIPEANTPKKTEDKTGKILLGLIVGLTIVGGIVGMTFWIRNRKLSRMIASQRQHAKLLEDEFR</sequence>
<dbReference type="EMBL" id="IACT01008756">
    <property type="protein sequence ID" value="LAC27868.1"/>
    <property type="molecule type" value="mRNA"/>
</dbReference>
<keyword evidence="2" id="KW-0472">Membrane</keyword>
<feature type="region of interest" description="Disordered" evidence="1">
    <location>
        <begin position="426"/>
        <end position="449"/>
    </location>
</feature>
<name>A0A6A7G9D3_9CRUS</name>
<proteinExistence type="evidence at transcript level"/>
<dbReference type="PANTHER" id="PTHR38787:SF3">
    <property type="entry name" value="REGULATORY P DOMAIN-CONTAINING PROTEIN"/>
    <property type="match status" value="1"/>
</dbReference>
<evidence type="ECO:0000256" key="1">
    <source>
        <dbReference type="SAM" id="MobiDB-lite"/>
    </source>
</evidence>
<organism evidence="3">
    <name type="scientific">Hirondellea gigas</name>
    <dbReference type="NCBI Taxonomy" id="1518452"/>
    <lineage>
        <taxon>Eukaryota</taxon>
        <taxon>Metazoa</taxon>
        <taxon>Ecdysozoa</taxon>
        <taxon>Arthropoda</taxon>
        <taxon>Crustacea</taxon>
        <taxon>Multicrustacea</taxon>
        <taxon>Malacostraca</taxon>
        <taxon>Eumalacostraca</taxon>
        <taxon>Peracarida</taxon>
        <taxon>Amphipoda</taxon>
        <taxon>Amphilochidea</taxon>
        <taxon>Lysianassida</taxon>
        <taxon>Lysianassidira</taxon>
        <taxon>Lysianassoidea</taxon>
        <taxon>Lysianassidae</taxon>
        <taxon>Hirondellea</taxon>
    </lineage>
</organism>